<dbReference type="Pfam" id="PF06574">
    <property type="entry name" value="FAD_syn"/>
    <property type="match status" value="1"/>
</dbReference>
<evidence type="ECO:0000256" key="15">
    <source>
        <dbReference type="PIRNR" id="PIRNR004491"/>
    </source>
</evidence>
<comment type="pathway">
    <text evidence="3 15">Cofactor biosynthesis; FMN biosynthesis; FMN from riboflavin (ATP route): step 1/1.</text>
</comment>
<comment type="catalytic activity">
    <reaction evidence="14 15">
        <text>FMN + ATP + H(+) = FAD + diphosphate</text>
        <dbReference type="Rhea" id="RHEA:17237"/>
        <dbReference type="ChEBI" id="CHEBI:15378"/>
        <dbReference type="ChEBI" id="CHEBI:30616"/>
        <dbReference type="ChEBI" id="CHEBI:33019"/>
        <dbReference type="ChEBI" id="CHEBI:57692"/>
        <dbReference type="ChEBI" id="CHEBI:58210"/>
        <dbReference type="EC" id="2.7.7.2"/>
    </reaction>
</comment>
<evidence type="ECO:0000256" key="2">
    <source>
        <dbReference type="ARBA" id="ARBA00004726"/>
    </source>
</evidence>
<evidence type="ECO:0000256" key="4">
    <source>
        <dbReference type="ARBA" id="ARBA00022630"/>
    </source>
</evidence>
<dbReference type="Gene3D" id="3.40.50.620">
    <property type="entry name" value="HUPs"/>
    <property type="match status" value="1"/>
</dbReference>
<comment type="caution">
    <text evidence="17">The sequence shown here is derived from an EMBL/GenBank/DDBJ whole genome shotgun (WGS) entry which is preliminary data.</text>
</comment>
<dbReference type="SUPFAM" id="SSF82114">
    <property type="entry name" value="Riboflavin kinase-like"/>
    <property type="match status" value="1"/>
</dbReference>
<dbReference type="GO" id="GO:0003919">
    <property type="term" value="F:FMN adenylyltransferase activity"/>
    <property type="evidence" value="ECO:0007669"/>
    <property type="project" value="UniProtKB-EC"/>
</dbReference>
<dbReference type="SMART" id="SM00904">
    <property type="entry name" value="Flavokinase"/>
    <property type="match status" value="1"/>
</dbReference>
<keyword evidence="11 15" id="KW-0067">ATP-binding</keyword>
<evidence type="ECO:0000259" key="16">
    <source>
        <dbReference type="SMART" id="SM00904"/>
    </source>
</evidence>
<dbReference type="InterPro" id="IPR014729">
    <property type="entry name" value="Rossmann-like_a/b/a_fold"/>
</dbReference>
<evidence type="ECO:0000256" key="8">
    <source>
        <dbReference type="ARBA" id="ARBA00022741"/>
    </source>
</evidence>
<evidence type="ECO:0000256" key="6">
    <source>
        <dbReference type="ARBA" id="ARBA00022679"/>
    </source>
</evidence>
<evidence type="ECO:0000313" key="17">
    <source>
        <dbReference type="EMBL" id="MEL4456153.1"/>
    </source>
</evidence>
<evidence type="ECO:0000256" key="5">
    <source>
        <dbReference type="ARBA" id="ARBA00022643"/>
    </source>
</evidence>
<dbReference type="NCBIfam" id="NF004160">
    <property type="entry name" value="PRK05627.1-3"/>
    <property type="match status" value="1"/>
</dbReference>
<evidence type="ECO:0000256" key="7">
    <source>
        <dbReference type="ARBA" id="ARBA00022695"/>
    </source>
</evidence>
<evidence type="ECO:0000256" key="12">
    <source>
        <dbReference type="ARBA" id="ARBA00023268"/>
    </source>
</evidence>
<dbReference type="PIRSF" id="PIRSF004491">
    <property type="entry name" value="FAD_Synth"/>
    <property type="match status" value="1"/>
</dbReference>
<evidence type="ECO:0000256" key="1">
    <source>
        <dbReference type="ARBA" id="ARBA00002121"/>
    </source>
</evidence>
<keyword evidence="6 15" id="KW-0808">Transferase</keyword>
<comment type="catalytic activity">
    <reaction evidence="13 15">
        <text>riboflavin + ATP = FMN + ADP + H(+)</text>
        <dbReference type="Rhea" id="RHEA:14357"/>
        <dbReference type="ChEBI" id="CHEBI:15378"/>
        <dbReference type="ChEBI" id="CHEBI:30616"/>
        <dbReference type="ChEBI" id="CHEBI:57986"/>
        <dbReference type="ChEBI" id="CHEBI:58210"/>
        <dbReference type="ChEBI" id="CHEBI:456216"/>
        <dbReference type="EC" id="2.7.1.26"/>
    </reaction>
</comment>
<protein>
    <recommendedName>
        <fullName evidence="15">Riboflavin biosynthesis protein</fullName>
    </recommendedName>
    <domain>
        <recommendedName>
            <fullName evidence="15">Riboflavin kinase</fullName>
            <ecNumber evidence="15">2.7.1.26</ecNumber>
        </recommendedName>
        <alternativeName>
            <fullName evidence="15">Flavokinase</fullName>
        </alternativeName>
    </domain>
    <domain>
        <recommendedName>
            <fullName evidence="15">FMN adenylyltransferase</fullName>
            <ecNumber evidence="15">2.7.7.2</ecNumber>
        </recommendedName>
        <alternativeName>
            <fullName evidence="15">FAD pyrophosphorylase</fullName>
        </alternativeName>
        <alternativeName>
            <fullName evidence="15">FAD synthase</fullName>
        </alternativeName>
    </domain>
</protein>
<dbReference type="NCBIfam" id="NF004162">
    <property type="entry name" value="PRK05627.1-5"/>
    <property type="match status" value="1"/>
</dbReference>
<keyword evidence="8 15" id="KW-0547">Nucleotide-binding</keyword>
<keyword evidence="4 15" id="KW-0285">Flavoprotein</keyword>
<evidence type="ECO:0000256" key="13">
    <source>
        <dbReference type="ARBA" id="ARBA00047880"/>
    </source>
</evidence>
<comment type="function">
    <text evidence="1">Catalyzes the phosphorylation of riboflavin to FMN followed by the adenylation of FMN to FAD.</text>
</comment>
<evidence type="ECO:0000313" key="18">
    <source>
        <dbReference type="Proteomes" id="UP001474120"/>
    </source>
</evidence>
<organism evidence="17 18">
    <name type="scientific">Lutimonas vermicola</name>
    <dbReference type="NCBI Taxonomy" id="414288"/>
    <lineage>
        <taxon>Bacteria</taxon>
        <taxon>Pseudomonadati</taxon>
        <taxon>Bacteroidota</taxon>
        <taxon>Flavobacteriia</taxon>
        <taxon>Flavobacteriales</taxon>
        <taxon>Flavobacteriaceae</taxon>
        <taxon>Lutimonas</taxon>
    </lineage>
</organism>
<dbReference type="EC" id="2.7.1.26" evidence="15"/>
<dbReference type="InterPro" id="IPR023468">
    <property type="entry name" value="Riboflavin_kinase"/>
</dbReference>
<dbReference type="InterPro" id="IPR015864">
    <property type="entry name" value="FAD_synthase"/>
</dbReference>
<dbReference type="Pfam" id="PF01687">
    <property type="entry name" value="Flavokinase"/>
    <property type="match status" value="1"/>
</dbReference>
<proteinExistence type="inferred from homology"/>
<comment type="similarity">
    <text evidence="15">Belongs to the ribF family.</text>
</comment>
<evidence type="ECO:0000256" key="3">
    <source>
        <dbReference type="ARBA" id="ARBA00005201"/>
    </source>
</evidence>
<dbReference type="InterPro" id="IPR023465">
    <property type="entry name" value="Riboflavin_kinase_dom_sf"/>
</dbReference>
<dbReference type="Proteomes" id="UP001474120">
    <property type="component" value="Unassembled WGS sequence"/>
</dbReference>
<dbReference type="RefSeq" id="WP_342160208.1">
    <property type="nucleotide sequence ID" value="NZ_JBCDNA010000002.1"/>
</dbReference>
<evidence type="ECO:0000256" key="9">
    <source>
        <dbReference type="ARBA" id="ARBA00022777"/>
    </source>
</evidence>
<dbReference type="PANTHER" id="PTHR22749:SF6">
    <property type="entry name" value="RIBOFLAVIN KINASE"/>
    <property type="match status" value="1"/>
</dbReference>
<dbReference type="InterPro" id="IPR015865">
    <property type="entry name" value="Riboflavin_kinase_bac/euk"/>
</dbReference>
<comment type="pathway">
    <text evidence="2 15">Cofactor biosynthesis; FAD biosynthesis; FAD from FMN: step 1/1.</text>
</comment>
<name>A0ABU9L139_9FLAO</name>
<feature type="domain" description="Riboflavin kinase" evidence="16">
    <location>
        <begin position="183"/>
        <end position="308"/>
    </location>
</feature>
<dbReference type="EC" id="2.7.7.2" evidence="15"/>
<dbReference type="NCBIfam" id="TIGR00083">
    <property type="entry name" value="ribF"/>
    <property type="match status" value="1"/>
</dbReference>
<accession>A0ABU9L139</accession>
<gene>
    <name evidence="17" type="ORF">AABB81_09625</name>
</gene>
<evidence type="ECO:0000256" key="10">
    <source>
        <dbReference type="ARBA" id="ARBA00022827"/>
    </source>
</evidence>
<dbReference type="EMBL" id="JBCDNA010000002">
    <property type="protein sequence ID" value="MEL4456153.1"/>
    <property type="molecule type" value="Genomic_DNA"/>
</dbReference>
<keyword evidence="5 15" id="KW-0288">FMN</keyword>
<reference evidence="17 18" key="1">
    <citation type="submission" date="2024-04" db="EMBL/GenBank/DDBJ databases">
        <title>whole genome sequencing of Lutimonas vermicola strain IMCC1616.</title>
        <authorList>
            <person name="Bae S.S."/>
        </authorList>
    </citation>
    <scope>NUCLEOTIDE SEQUENCE [LARGE SCALE GENOMIC DNA]</scope>
    <source>
        <strain evidence="17 18">IMCC1616</strain>
    </source>
</reference>
<dbReference type="SUPFAM" id="SSF52374">
    <property type="entry name" value="Nucleotidylyl transferase"/>
    <property type="match status" value="1"/>
</dbReference>
<keyword evidence="12" id="KW-0511">Multifunctional enzyme</keyword>
<dbReference type="Gene3D" id="2.40.30.30">
    <property type="entry name" value="Riboflavin kinase-like"/>
    <property type="match status" value="1"/>
</dbReference>
<evidence type="ECO:0000256" key="11">
    <source>
        <dbReference type="ARBA" id="ARBA00022840"/>
    </source>
</evidence>
<evidence type="ECO:0000256" key="14">
    <source>
        <dbReference type="ARBA" id="ARBA00049494"/>
    </source>
</evidence>
<dbReference type="GO" id="GO:0008531">
    <property type="term" value="F:riboflavin kinase activity"/>
    <property type="evidence" value="ECO:0007669"/>
    <property type="project" value="UniProtKB-EC"/>
</dbReference>
<keyword evidence="10 15" id="KW-0274">FAD</keyword>
<keyword evidence="18" id="KW-1185">Reference proteome</keyword>
<keyword evidence="7 15" id="KW-0548">Nucleotidyltransferase</keyword>
<dbReference type="InterPro" id="IPR002606">
    <property type="entry name" value="Riboflavin_kinase_bac"/>
</dbReference>
<dbReference type="PANTHER" id="PTHR22749">
    <property type="entry name" value="RIBOFLAVIN KINASE/FMN ADENYLYLTRANSFERASE"/>
    <property type="match status" value="1"/>
</dbReference>
<keyword evidence="9 15" id="KW-0418">Kinase</keyword>
<dbReference type="CDD" id="cd02064">
    <property type="entry name" value="FAD_synthetase_N"/>
    <property type="match status" value="1"/>
</dbReference>
<sequence length="311" mass="35887">MRVHQSIENYDHKDQSSVLTIGTFDGVHIGHQKIIARLNEIKNKPSERSMILTFYPHPRRVLDQSNDIKMLTTMEEKTQLLEKFGLDDLIIEPFTKEFSRLSALDFVRNILVHKLHLTRLVIGYDHHFGKNREGNFEQLTEYGELYGFTVEKIPAQEIEHVSVSSTKIRKALESGDIMTANKYLGYNYLLTGNIVKGQGIGRKINFPTVNLDIEEDFKLIPKRGVYVVRALFKDKHVFGIMNIGFRPTVGGNGQTIEIHLLDFQGDLYGSKMQIEVLHRVRDEQKFETIEELALQISKDEKSARIWLMNSK</sequence>